<organism evidence="1 2">
    <name type="scientific">Imshaugia aleurites</name>
    <dbReference type="NCBI Taxonomy" id="172621"/>
    <lineage>
        <taxon>Eukaryota</taxon>
        <taxon>Fungi</taxon>
        <taxon>Dikarya</taxon>
        <taxon>Ascomycota</taxon>
        <taxon>Pezizomycotina</taxon>
        <taxon>Lecanoromycetes</taxon>
        <taxon>OSLEUM clade</taxon>
        <taxon>Lecanoromycetidae</taxon>
        <taxon>Lecanorales</taxon>
        <taxon>Lecanorineae</taxon>
        <taxon>Parmeliaceae</taxon>
        <taxon>Imshaugia</taxon>
    </lineage>
</organism>
<dbReference type="Proteomes" id="UP000664534">
    <property type="component" value="Unassembled WGS sequence"/>
</dbReference>
<evidence type="ECO:0008006" key="3">
    <source>
        <dbReference type="Google" id="ProtNLM"/>
    </source>
</evidence>
<name>A0A8H3FPR1_9LECA</name>
<evidence type="ECO:0000313" key="2">
    <source>
        <dbReference type="Proteomes" id="UP000664534"/>
    </source>
</evidence>
<dbReference type="AlphaFoldDB" id="A0A8H3FPR1"/>
<gene>
    <name evidence="1" type="ORF">IMSHALPRED_007140</name>
</gene>
<proteinExistence type="predicted"/>
<accession>A0A8H3FPR1</accession>
<evidence type="ECO:0000313" key="1">
    <source>
        <dbReference type="EMBL" id="CAF9927164.1"/>
    </source>
</evidence>
<dbReference type="EMBL" id="CAJPDT010000045">
    <property type="protein sequence ID" value="CAF9927164.1"/>
    <property type="molecule type" value="Genomic_DNA"/>
</dbReference>
<protein>
    <recommendedName>
        <fullName evidence="3">F-box protein</fullName>
    </recommendedName>
</protein>
<comment type="caution">
    <text evidence="1">The sequence shown here is derived from an EMBL/GenBank/DDBJ whole genome shotgun (WGS) entry which is preliminary data.</text>
</comment>
<dbReference type="OrthoDB" id="62952at2759"/>
<reference evidence="1" key="1">
    <citation type="submission" date="2021-03" db="EMBL/GenBank/DDBJ databases">
        <authorList>
            <person name="Tagirdzhanova G."/>
        </authorList>
    </citation>
    <scope>NUCLEOTIDE SEQUENCE</scope>
</reference>
<keyword evidence="2" id="KW-1185">Reference proteome</keyword>
<sequence>MNTEVGTMNEQSTSPFFSKIPPELRHLVYDECLFVGEVAAYKKSTTSNAPHPQLSLLCTCRRLKLEAEPVLYRNTVILRKEEDIQSFFQKTIPTPARKFLPKSIEVSLGRDDFTTLDSCMVYNHGITQSRGLLASSGSINEYNREIHRFAKLKLRDATWQRKVDPILDHLRLDRLVLDLSDSFCPEDCDCRMAAMAILCFEKGFAFQTPKIVEIKGWELDDLDIAAVVGECLGTWTVRRAGKVAGDADSALGTISEAEKWLLDMASEEEERSCS</sequence>